<proteinExistence type="predicted"/>
<name>A0A9P6APV3_9AGAM</name>
<dbReference type="EMBL" id="MU129040">
    <property type="protein sequence ID" value="KAF9509235.1"/>
    <property type="molecule type" value="Genomic_DNA"/>
</dbReference>
<reference evidence="1" key="1">
    <citation type="journal article" date="2020" name="Nat. Commun.">
        <title>Large-scale genome sequencing of mycorrhizal fungi provides insights into the early evolution of symbiotic traits.</title>
        <authorList>
            <person name="Miyauchi S."/>
            <person name="Kiss E."/>
            <person name="Kuo A."/>
            <person name="Drula E."/>
            <person name="Kohler A."/>
            <person name="Sanchez-Garcia M."/>
            <person name="Morin E."/>
            <person name="Andreopoulos B."/>
            <person name="Barry K.W."/>
            <person name="Bonito G."/>
            <person name="Buee M."/>
            <person name="Carver A."/>
            <person name="Chen C."/>
            <person name="Cichocki N."/>
            <person name="Clum A."/>
            <person name="Culley D."/>
            <person name="Crous P.W."/>
            <person name="Fauchery L."/>
            <person name="Girlanda M."/>
            <person name="Hayes R.D."/>
            <person name="Keri Z."/>
            <person name="LaButti K."/>
            <person name="Lipzen A."/>
            <person name="Lombard V."/>
            <person name="Magnuson J."/>
            <person name="Maillard F."/>
            <person name="Murat C."/>
            <person name="Nolan M."/>
            <person name="Ohm R.A."/>
            <person name="Pangilinan J."/>
            <person name="Pereira M.F."/>
            <person name="Perotto S."/>
            <person name="Peter M."/>
            <person name="Pfister S."/>
            <person name="Riley R."/>
            <person name="Sitrit Y."/>
            <person name="Stielow J.B."/>
            <person name="Szollosi G."/>
            <person name="Zifcakova L."/>
            <person name="Stursova M."/>
            <person name="Spatafora J.W."/>
            <person name="Tedersoo L."/>
            <person name="Vaario L.M."/>
            <person name="Yamada A."/>
            <person name="Yan M."/>
            <person name="Wang P."/>
            <person name="Xu J."/>
            <person name="Bruns T."/>
            <person name="Baldrian P."/>
            <person name="Vilgalys R."/>
            <person name="Dunand C."/>
            <person name="Henrissat B."/>
            <person name="Grigoriev I.V."/>
            <person name="Hibbett D."/>
            <person name="Nagy L.G."/>
            <person name="Martin F.M."/>
        </authorList>
    </citation>
    <scope>NUCLEOTIDE SEQUENCE</scope>
    <source>
        <strain evidence="1">UP504</strain>
    </source>
</reference>
<keyword evidence="2" id="KW-1185">Reference proteome</keyword>
<evidence type="ECO:0000313" key="1">
    <source>
        <dbReference type="EMBL" id="KAF9509235.1"/>
    </source>
</evidence>
<evidence type="ECO:0000313" key="2">
    <source>
        <dbReference type="Proteomes" id="UP000886523"/>
    </source>
</evidence>
<dbReference type="AlphaFoldDB" id="A0A9P6APV3"/>
<dbReference type="Proteomes" id="UP000886523">
    <property type="component" value="Unassembled WGS sequence"/>
</dbReference>
<comment type="caution">
    <text evidence="1">The sequence shown here is derived from an EMBL/GenBank/DDBJ whole genome shotgun (WGS) entry which is preliminary data.</text>
</comment>
<protein>
    <submittedName>
        <fullName evidence="1">Uncharacterized protein</fullName>
    </submittedName>
</protein>
<organism evidence="1 2">
    <name type="scientific">Hydnum rufescens UP504</name>
    <dbReference type="NCBI Taxonomy" id="1448309"/>
    <lineage>
        <taxon>Eukaryota</taxon>
        <taxon>Fungi</taxon>
        <taxon>Dikarya</taxon>
        <taxon>Basidiomycota</taxon>
        <taxon>Agaricomycotina</taxon>
        <taxon>Agaricomycetes</taxon>
        <taxon>Cantharellales</taxon>
        <taxon>Hydnaceae</taxon>
        <taxon>Hydnum</taxon>
    </lineage>
</organism>
<sequence>MKTRTISSRQIFCFFGRRIEADFGTEIGFFLEMWPSFFYQKDKSRGFGALALDRVILYAFPPSVYYLFLRKIFWGGHRIGLHTYQLINFKGRTCFTDHTRNEQLDVIMV</sequence>
<gene>
    <name evidence="1" type="ORF">BS47DRAFT_175529</name>
</gene>
<accession>A0A9P6APV3</accession>